<proteinExistence type="predicted"/>
<organism evidence="3 4">
    <name type="scientific">Gemmata algarum</name>
    <dbReference type="NCBI Taxonomy" id="2975278"/>
    <lineage>
        <taxon>Bacteria</taxon>
        <taxon>Pseudomonadati</taxon>
        <taxon>Planctomycetota</taxon>
        <taxon>Planctomycetia</taxon>
        <taxon>Gemmatales</taxon>
        <taxon>Gemmataceae</taxon>
        <taxon>Gemmata</taxon>
    </lineage>
</organism>
<keyword evidence="1" id="KW-0812">Transmembrane</keyword>
<keyword evidence="1" id="KW-1133">Transmembrane helix</keyword>
<dbReference type="Pfam" id="PF07596">
    <property type="entry name" value="SBP_bac_10"/>
    <property type="match status" value="1"/>
</dbReference>
<gene>
    <name evidence="3" type="ORF">R5W23_005425</name>
</gene>
<dbReference type="Proteomes" id="UP001272242">
    <property type="component" value="Unassembled WGS sequence"/>
</dbReference>
<dbReference type="NCBIfam" id="TIGR02532">
    <property type="entry name" value="IV_pilin_GFxxxE"/>
    <property type="match status" value="1"/>
</dbReference>
<name>A0ABU5FBN6_9BACT</name>
<keyword evidence="1" id="KW-0472">Membrane</keyword>
<dbReference type="SUPFAM" id="SSF54523">
    <property type="entry name" value="Pili subunits"/>
    <property type="match status" value="1"/>
</dbReference>
<feature type="transmembrane region" description="Helical" evidence="1">
    <location>
        <begin position="21"/>
        <end position="46"/>
    </location>
</feature>
<dbReference type="EMBL" id="JAXBLV010000251">
    <property type="protein sequence ID" value="MDY3563803.1"/>
    <property type="molecule type" value="Genomic_DNA"/>
</dbReference>
<dbReference type="Gene3D" id="3.30.700.10">
    <property type="entry name" value="Glycoprotein, Type 4 Pilin"/>
    <property type="match status" value="1"/>
</dbReference>
<reference evidence="4" key="1">
    <citation type="journal article" date="2023" name="Mar. Drugs">
        <title>Gemmata algarum, a Novel Planctomycete Isolated from an Algal Mat, Displays Antimicrobial Activity.</title>
        <authorList>
            <person name="Kumar G."/>
            <person name="Kallscheuer N."/>
            <person name="Kashif M."/>
            <person name="Ahamad S."/>
            <person name="Jagadeeshwari U."/>
            <person name="Pannikurungottu S."/>
            <person name="Haufschild T."/>
            <person name="Kabuu M."/>
            <person name="Sasikala C."/>
            <person name="Jogler C."/>
            <person name="Ramana C."/>
        </authorList>
    </citation>
    <scope>NUCLEOTIDE SEQUENCE [LARGE SCALE GENOMIC DNA]</scope>
    <source>
        <strain evidence="4">JC673</strain>
    </source>
</reference>
<evidence type="ECO:0000313" key="4">
    <source>
        <dbReference type="Proteomes" id="UP001272242"/>
    </source>
</evidence>
<evidence type="ECO:0000256" key="1">
    <source>
        <dbReference type="SAM" id="Phobius"/>
    </source>
</evidence>
<evidence type="ECO:0000259" key="2">
    <source>
        <dbReference type="Pfam" id="PF07596"/>
    </source>
</evidence>
<comment type="caution">
    <text evidence="3">The sequence shown here is derived from an EMBL/GenBank/DDBJ whole genome shotgun (WGS) entry which is preliminary data.</text>
</comment>
<accession>A0ABU5FBN6</accession>
<keyword evidence="4" id="KW-1185">Reference proteome</keyword>
<feature type="domain" description="DUF1559" evidence="2">
    <location>
        <begin position="47"/>
        <end position="111"/>
    </location>
</feature>
<dbReference type="PANTHER" id="PTHR30093">
    <property type="entry name" value="GENERAL SECRETION PATHWAY PROTEIN G"/>
    <property type="match status" value="1"/>
</dbReference>
<dbReference type="PANTHER" id="PTHR30093:SF2">
    <property type="entry name" value="TYPE II SECRETION SYSTEM PROTEIN H"/>
    <property type="match status" value="1"/>
</dbReference>
<dbReference type="InterPro" id="IPR012902">
    <property type="entry name" value="N_methyl_site"/>
</dbReference>
<dbReference type="InterPro" id="IPR045584">
    <property type="entry name" value="Pilin-like"/>
</dbReference>
<dbReference type="InterPro" id="IPR011453">
    <property type="entry name" value="DUF1559"/>
</dbReference>
<sequence length="291" mass="31737">MLVLARRSFVSSLTNAYPRRIGFTLVELLVVLAIIAVMIGLLLPAVQSVRVAAKRMKNLNNLKQLGLAVHHYASAHGGRLPTFPYEQVPGSIVPSTVHMQLLPYVEQENLYLAYFRQGTPATDPYVKVFRSPFDDTEWAYKSSLTSYAYNPHVISPFRRIEGITDGTTGTILFAERYAVCAGEAFQFHSPISYPYGSASSQRSTFAEFARGDYYPITSGVPPVSVASDRSVTFQVRPLAGECDPRQLNTGDPKGLPCAMADGSVRVVSRGVAPAAFWSAVTPDAGEVVPLD</sequence>
<evidence type="ECO:0000313" key="3">
    <source>
        <dbReference type="EMBL" id="MDY3563803.1"/>
    </source>
</evidence>
<dbReference type="RefSeq" id="WP_320689940.1">
    <property type="nucleotide sequence ID" value="NZ_JAXBLV010000251.1"/>
</dbReference>
<dbReference type="Pfam" id="PF07963">
    <property type="entry name" value="N_methyl"/>
    <property type="match status" value="1"/>
</dbReference>
<protein>
    <submittedName>
        <fullName evidence="3">DUF1559 domain-containing protein</fullName>
    </submittedName>
</protein>